<comment type="caution">
    <text evidence="1">The sequence shown here is derived from an EMBL/GenBank/DDBJ whole genome shotgun (WGS) entry which is preliminary data.</text>
</comment>
<feature type="non-terminal residue" evidence="1">
    <location>
        <position position="1"/>
    </location>
</feature>
<evidence type="ECO:0000313" key="1">
    <source>
        <dbReference type="EMBL" id="KKK58452.1"/>
    </source>
</evidence>
<reference evidence="1" key="1">
    <citation type="journal article" date="2015" name="Nature">
        <title>Complex archaea that bridge the gap between prokaryotes and eukaryotes.</title>
        <authorList>
            <person name="Spang A."/>
            <person name="Saw J.H."/>
            <person name="Jorgensen S.L."/>
            <person name="Zaremba-Niedzwiedzka K."/>
            <person name="Martijn J."/>
            <person name="Lind A.E."/>
            <person name="van Eijk R."/>
            <person name="Schleper C."/>
            <person name="Guy L."/>
            <person name="Ettema T.J."/>
        </authorList>
    </citation>
    <scope>NUCLEOTIDE SEQUENCE</scope>
</reference>
<accession>A0A0F8WNL5</accession>
<organism evidence="1">
    <name type="scientific">marine sediment metagenome</name>
    <dbReference type="NCBI Taxonomy" id="412755"/>
    <lineage>
        <taxon>unclassified sequences</taxon>
        <taxon>metagenomes</taxon>
        <taxon>ecological metagenomes</taxon>
    </lineage>
</organism>
<dbReference type="AlphaFoldDB" id="A0A0F8WNL5"/>
<proteinExistence type="predicted"/>
<protein>
    <submittedName>
        <fullName evidence="1">Uncharacterized protein</fullName>
    </submittedName>
</protein>
<gene>
    <name evidence="1" type="ORF">LCGC14_3044310</name>
</gene>
<sequence>GDTGLWDKGLNAFAPPAGIQLFGRAVFLTFGVSITINKL</sequence>
<dbReference type="EMBL" id="LAZR01063975">
    <property type="protein sequence ID" value="KKK58452.1"/>
    <property type="molecule type" value="Genomic_DNA"/>
</dbReference>
<name>A0A0F8WNL5_9ZZZZ</name>